<dbReference type="GO" id="GO:0051959">
    <property type="term" value="F:dynein light intermediate chain binding"/>
    <property type="evidence" value="ECO:0007669"/>
    <property type="project" value="InterPro"/>
</dbReference>
<dbReference type="InterPro" id="IPR041228">
    <property type="entry name" value="Dynein_C"/>
</dbReference>
<dbReference type="Pfam" id="PF03028">
    <property type="entry name" value="Dynein_heavy"/>
    <property type="match status" value="1"/>
</dbReference>
<evidence type="ECO:0000256" key="6">
    <source>
        <dbReference type="ARBA" id="ARBA00022741"/>
    </source>
</evidence>
<dbReference type="Gene3D" id="6.10.140.1060">
    <property type="match status" value="1"/>
</dbReference>
<dbReference type="GO" id="GO:0031514">
    <property type="term" value="C:motile cilium"/>
    <property type="evidence" value="ECO:0007669"/>
    <property type="project" value="UniProtKB-ARBA"/>
</dbReference>
<evidence type="ECO:0000256" key="2">
    <source>
        <dbReference type="ARBA" id="ARBA00008887"/>
    </source>
</evidence>
<dbReference type="InterPro" id="IPR042219">
    <property type="entry name" value="AAA_lid_11_sf"/>
</dbReference>
<keyword evidence="4" id="KW-0493">Microtubule</keyword>
<gene>
    <name evidence="20" type="ORF">AALO_G00207650</name>
</gene>
<dbReference type="InterPro" id="IPR026983">
    <property type="entry name" value="DHC"/>
</dbReference>
<dbReference type="InterPro" id="IPR027417">
    <property type="entry name" value="P-loop_NTPase"/>
</dbReference>
<keyword evidence="3" id="KW-0963">Cytoplasm</keyword>
<evidence type="ECO:0000259" key="15">
    <source>
        <dbReference type="Pfam" id="PF03028"/>
    </source>
</evidence>
<dbReference type="Proteomes" id="UP000823561">
    <property type="component" value="Chromosome 16"/>
</dbReference>
<dbReference type="GO" id="GO:0005930">
    <property type="term" value="C:axoneme"/>
    <property type="evidence" value="ECO:0007669"/>
    <property type="project" value="UniProtKB-SubCell"/>
</dbReference>
<keyword evidence="13" id="KW-0966">Cell projection</keyword>
<dbReference type="GO" id="GO:0005524">
    <property type="term" value="F:ATP binding"/>
    <property type="evidence" value="ECO:0007669"/>
    <property type="project" value="UniProtKB-KW"/>
</dbReference>
<evidence type="ECO:0000256" key="10">
    <source>
        <dbReference type="ARBA" id="ARBA00023069"/>
    </source>
</evidence>
<evidence type="ECO:0000256" key="9">
    <source>
        <dbReference type="ARBA" id="ARBA00023054"/>
    </source>
</evidence>
<dbReference type="Pfam" id="PF12781">
    <property type="entry name" value="AAA_9"/>
    <property type="match status" value="1"/>
</dbReference>
<dbReference type="FunFam" id="3.40.50.300:FF:000049">
    <property type="entry name" value="Dynein, axonemal, heavy chain 5"/>
    <property type="match status" value="1"/>
</dbReference>
<keyword evidence="6" id="KW-0547">Nucleotide-binding</keyword>
<dbReference type="Gene3D" id="3.40.50.300">
    <property type="entry name" value="P-loop containing nucleotide triphosphate hydrolases"/>
    <property type="match status" value="2"/>
</dbReference>
<evidence type="ECO:0000313" key="21">
    <source>
        <dbReference type="Proteomes" id="UP000823561"/>
    </source>
</evidence>
<keyword evidence="10" id="KW-0969">Cilium</keyword>
<feature type="coiled-coil region" evidence="14">
    <location>
        <begin position="12"/>
        <end position="60"/>
    </location>
</feature>
<evidence type="ECO:0000256" key="14">
    <source>
        <dbReference type="SAM" id="Coils"/>
    </source>
</evidence>
<feature type="domain" description="Dynein heavy chain C-terminal" evidence="19">
    <location>
        <begin position="919"/>
        <end position="1013"/>
    </location>
</feature>
<feature type="domain" description="Dynein heavy chain AAA lid" evidence="18">
    <location>
        <begin position="773"/>
        <end position="912"/>
    </location>
</feature>
<evidence type="ECO:0000256" key="12">
    <source>
        <dbReference type="ARBA" id="ARBA00023212"/>
    </source>
</evidence>
<feature type="domain" description="Dynein heavy chain ATP-binding dynein motor region" evidence="17">
    <location>
        <begin position="157"/>
        <end position="377"/>
    </location>
</feature>
<dbReference type="EMBL" id="JADWDJ010000016">
    <property type="protein sequence ID" value="KAG5268049.1"/>
    <property type="molecule type" value="Genomic_DNA"/>
</dbReference>
<dbReference type="FunFam" id="1.10.8.1220:FF:000001">
    <property type="entry name" value="Dynein axonemal heavy chain 5"/>
    <property type="match status" value="1"/>
</dbReference>
<evidence type="ECO:0000256" key="4">
    <source>
        <dbReference type="ARBA" id="ARBA00022701"/>
    </source>
</evidence>
<dbReference type="FunFam" id="3.40.50.300:FF:000320">
    <property type="entry name" value="Dynein, axonemal, heavy chain 5"/>
    <property type="match status" value="1"/>
</dbReference>
<evidence type="ECO:0000256" key="11">
    <source>
        <dbReference type="ARBA" id="ARBA00023175"/>
    </source>
</evidence>
<dbReference type="PANTHER" id="PTHR46961">
    <property type="entry name" value="DYNEIN HEAVY CHAIN 1, AXONEMAL-LIKE PROTEIN"/>
    <property type="match status" value="1"/>
</dbReference>
<organism evidence="20 21">
    <name type="scientific">Alosa alosa</name>
    <name type="common">allis shad</name>
    <dbReference type="NCBI Taxonomy" id="278164"/>
    <lineage>
        <taxon>Eukaryota</taxon>
        <taxon>Metazoa</taxon>
        <taxon>Chordata</taxon>
        <taxon>Craniata</taxon>
        <taxon>Vertebrata</taxon>
        <taxon>Euteleostomi</taxon>
        <taxon>Actinopterygii</taxon>
        <taxon>Neopterygii</taxon>
        <taxon>Teleostei</taxon>
        <taxon>Clupei</taxon>
        <taxon>Clupeiformes</taxon>
        <taxon>Clupeoidei</taxon>
        <taxon>Clupeidae</taxon>
        <taxon>Alosa</taxon>
    </lineage>
</organism>
<dbReference type="Gene3D" id="1.20.1270.280">
    <property type="match status" value="1"/>
</dbReference>
<evidence type="ECO:0000259" key="17">
    <source>
        <dbReference type="Pfam" id="PF12781"/>
    </source>
</evidence>
<keyword evidence="5" id="KW-0677">Repeat</keyword>
<dbReference type="AlphaFoldDB" id="A0AAV6FYZ8"/>
<keyword evidence="12" id="KW-0206">Cytoskeleton</keyword>
<evidence type="ECO:0000313" key="20">
    <source>
        <dbReference type="EMBL" id="KAG5268049.1"/>
    </source>
</evidence>
<keyword evidence="7" id="KW-0067">ATP-binding</keyword>
<evidence type="ECO:0000256" key="1">
    <source>
        <dbReference type="ARBA" id="ARBA00004430"/>
    </source>
</evidence>
<dbReference type="InterPro" id="IPR041658">
    <property type="entry name" value="AAA_lid_11"/>
</dbReference>
<keyword evidence="8" id="KW-0243">Dynein</keyword>
<dbReference type="GO" id="GO:0008569">
    <property type="term" value="F:minus-end-directed microtubule motor activity"/>
    <property type="evidence" value="ECO:0007669"/>
    <property type="project" value="InterPro"/>
</dbReference>
<dbReference type="FunFam" id="1.10.8.720:FF:000004">
    <property type="entry name" value="Dynein heavy chain 5, axonemal"/>
    <property type="match status" value="1"/>
</dbReference>
<dbReference type="Pfam" id="PF12777">
    <property type="entry name" value="MT"/>
    <property type="match status" value="1"/>
</dbReference>
<comment type="similarity">
    <text evidence="2">Belongs to the dynein heavy chain family.</text>
</comment>
<dbReference type="GO" id="GO:0045505">
    <property type="term" value="F:dynein intermediate chain binding"/>
    <property type="evidence" value="ECO:0007669"/>
    <property type="project" value="InterPro"/>
</dbReference>
<protein>
    <submittedName>
        <fullName evidence="20">Uncharacterized protein</fullName>
    </submittedName>
</protein>
<dbReference type="InterPro" id="IPR035706">
    <property type="entry name" value="AAA_9"/>
</dbReference>
<feature type="coiled-coil region" evidence="14">
    <location>
        <begin position="318"/>
        <end position="345"/>
    </location>
</feature>
<comment type="subcellular location">
    <subcellularLocation>
        <location evidence="1">Cytoplasm</location>
        <location evidence="1">Cytoskeleton</location>
        <location evidence="1">Cilium axoneme</location>
    </subcellularLocation>
</comment>
<reference evidence="20" key="1">
    <citation type="submission" date="2020-10" db="EMBL/GenBank/DDBJ databases">
        <title>Chromosome-scale genome assembly of the Allis shad, Alosa alosa.</title>
        <authorList>
            <person name="Margot Z."/>
            <person name="Christophe K."/>
            <person name="Cabau C."/>
            <person name="Louis A."/>
            <person name="Berthelot C."/>
            <person name="Parey E."/>
            <person name="Roest Crollius H."/>
            <person name="Montfort J."/>
            <person name="Robinson-Rechavi M."/>
            <person name="Bucao C."/>
            <person name="Bouchez O."/>
            <person name="Gislard M."/>
            <person name="Lluch J."/>
            <person name="Milhes M."/>
            <person name="Lampietro C."/>
            <person name="Lopez Roques C."/>
            <person name="Donnadieu C."/>
            <person name="Braasch I."/>
            <person name="Desvignes T."/>
            <person name="Postlethwait J."/>
            <person name="Bobe J."/>
            <person name="Guiguen Y."/>
        </authorList>
    </citation>
    <scope>NUCLEOTIDE SEQUENCE</scope>
    <source>
        <strain evidence="20">M-15738</strain>
        <tissue evidence="20">Blood</tissue>
    </source>
</reference>
<proteinExistence type="inferred from homology"/>
<evidence type="ECO:0000256" key="7">
    <source>
        <dbReference type="ARBA" id="ARBA00022840"/>
    </source>
</evidence>
<feature type="domain" description="Dynein heavy chain region D6 P-loop" evidence="15">
    <location>
        <begin position="623"/>
        <end position="697"/>
    </location>
</feature>
<dbReference type="InterPro" id="IPR024743">
    <property type="entry name" value="Dynein_HC_stalk"/>
</dbReference>
<feature type="domain" description="Dynein heavy chain coiled coil stalk" evidence="16">
    <location>
        <begin position="11"/>
        <end position="128"/>
    </location>
</feature>
<dbReference type="Gene3D" id="1.20.920.20">
    <property type="match status" value="1"/>
</dbReference>
<dbReference type="GO" id="GO:0007018">
    <property type="term" value="P:microtubule-based movement"/>
    <property type="evidence" value="ECO:0007669"/>
    <property type="project" value="InterPro"/>
</dbReference>
<dbReference type="Pfam" id="PF18199">
    <property type="entry name" value="Dynein_C"/>
    <property type="match status" value="1"/>
</dbReference>
<dbReference type="GO" id="GO:0030286">
    <property type="term" value="C:dynein complex"/>
    <property type="evidence" value="ECO:0007669"/>
    <property type="project" value="UniProtKB-KW"/>
</dbReference>
<keyword evidence="9 14" id="KW-0175">Coiled coil</keyword>
<evidence type="ECO:0000259" key="16">
    <source>
        <dbReference type="Pfam" id="PF12777"/>
    </source>
</evidence>
<evidence type="ECO:0000259" key="19">
    <source>
        <dbReference type="Pfam" id="PF18199"/>
    </source>
</evidence>
<evidence type="ECO:0000256" key="8">
    <source>
        <dbReference type="ARBA" id="ARBA00023017"/>
    </source>
</evidence>
<dbReference type="Gene3D" id="1.10.8.720">
    <property type="entry name" value="Region D6 of dynein motor"/>
    <property type="match status" value="1"/>
</dbReference>
<evidence type="ECO:0000256" key="5">
    <source>
        <dbReference type="ARBA" id="ARBA00022737"/>
    </source>
</evidence>
<comment type="caution">
    <text evidence="20">The sequence shown here is derived from an EMBL/GenBank/DDBJ whole genome shotgun (WGS) entry which is preliminary data.</text>
</comment>
<evidence type="ECO:0000256" key="3">
    <source>
        <dbReference type="ARBA" id="ARBA00022490"/>
    </source>
</evidence>
<keyword evidence="21" id="KW-1185">Reference proteome</keyword>
<sequence length="1013" mass="114799">MLEVEVNVKANLKLQEARLVVAQSELAQAQEQLDAKQRELDAAQALYDDAMREKQTLLDDAHACRRKMSNAMALIEGLGGEKIRWTESSAEFQRQISHLVGDVLLATGFLSYAGPFNQEYRNLLLQQWTIEMTAHRIPHSQGLNVISMLVDNATIGEWNLQGLPSDDLSVQNGIIVTKASRYPLLIDPQGQGKIWIKNRENNHDLQVTSLNHKYFRSHLEDCMSLGRPLLIEDVREELDPVLDNILEKNFIKSGSTYKVKVGDKEVDVMNGFTLYITTKLANPAYTPEVSAKTAVVDFTVTTRGLEDQLLGRVILIEKQELESERVKLLEEVTSNKRKMQELEDNLLYRLTSTEGSLVEDESLIEVLRVTKMTAEEVSEKLTVAAETEMKINFAREEYRPVATRGSILYFLIVEMSLVNIMYQTSLRQFLGLFDTSMERSAKSQITAKRLGNIMEYLTYEVFIYTARGLYENHKFLFTLLLALKIDLQAKNISHCEFQTFIKGGASLDLNLVEAKPRRWILDVTWLNLVQLSALPPFTGLLAQVAHADRAWRMWFDEAAPEEAPLPGDYDNLLDAFRKLLLIRSWCPDRTIAQARRYIADSLGGRYAEGTVLDMEAVCVESDERTPLVCFLSMGSDPTENIEKLAKAKAVPCRPISMGQGQDVHARRLLSQSMGDGGWLLLQNCHLGLDFLDELLDTGHHHRERPRGLQSVDHHRGPPQISHQPLAVVHQVHQRTSPRCEGGFVLCAGVKAGLKRTYGGLTQDQLEISNMPQWRPLLYAVAFLHTTVQERRKFGPLGWNIPYEFNQADFTSSMQFVQNHLDEVDVKRGVNWSCLRYMLGEVQYGGRVTDDLDKRLLNTFARIWFSDNMFGDRFCFYKGYTIPKAKTVQDCLSHIDALPLVDSPEVFGLHPNADITYQTNLANETLSTIISVQPKDSGAGGGETRESSVQRLANEMLDKLPADYVPHEVRIHLQKMGAFQPMTIFLRQELDRMQRIIGRVRSTLTDLKLAIDGL</sequence>
<dbReference type="InterPro" id="IPR004273">
    <property type="entry name" value="Dynein_heavy_D6_P-loop"/>
</dbReference>
<dbReference type="Gene3D" id="1.10.8.1220">
    <property type="match status" value="1"/>
</dbReference>
<keyword evidence="11" id="KW-0505">Motor protein</keyword>
<dbReference type="PANTHER" id="PTHR46961:SF19">
    <property type="entry name" value="DYNEIN HEAVY CHAIN 5, AXONEMAL"/>
    <property type="match status" value="1"/>
</dbReference>
<accession>A0AAV6FYZ8</accession>
<dbReference type="Pfam" id="PF18198">
    <property type="entry name" value="AAA_lid_11"/>
    <property type="match status" value="1"/>
</dbReference>
<evidence type="ECO:0000259" key="18">
    <source>
        <dbReference type="Pfam" id="PF18198"/>
    </source>
</evidence>
<name>A0AAV6FYZ8_9TELE</name>
<dbReference type="GO" id="GO:0005874">
    <property type="term" value="C:microtubule"/>
    <property type="evidence" value="ECO:0007669"/>
    <property type="project" value="UniProtKB-KW"/>
</dbReference>
<evidence type="ECO:0000256" key="13">
    <source>
        <dbReference type="ARBA" id="ARBA00023273"/>
    </source>
</evidence>